<dbReference type="SMART" id="SM00490">
    <property type="entry name" value="HELICc"/>
    <property type="match status" value="1"/>
</dbReference>
<dbReference type="SUPFAM" id="SSF52540">
    <property type="entry name" value="P-loop containing nucleoside triphosphate hydrolases"/>
    <property type="match status" value="1"/>
</dbReference>
<dbReference type="PANTHER" id="PTHR47960">
    <property type="entry name" value="DEAD-BOX ATP-DEPENDENT RNA HELICASE 50"/>
    <property type="match status" value="1"/>
</dbReference>
<evidence type="ECO:0000313" key="11">
    <source>
        <dbReference type="EMBL" id="KAF2969237.1"/>
    </source>
</evidence>
<evidence type="ECO:0000313" key="12">
    <source>
        <dbReference type="Proteomes" id="UP000481858"/>
    </source>
</evidence>
<dbReference type="InParanoid" id="A0A7C8N8J1"/>
<dbReference type="PROSITE" id="PS51192">
    <property type="entry name" value="HELICASE_ATP_BIND_1"/>
    <property type="match status" value="1"/>
</dbReference>
<dbReference type="InterPro" id="IPR001650">
    <property type="entry name" value="Helicase_C-like"/>
</dbReference>
<evidence type="ECO:0000256" key="4">
    <source>
        <dbReference type="ARBA" id="ARBA00022806"/>
    </source>
</evidence>
<gene>
    <name evidence="11" type="ORF">GQX73_g4338</name>
</gene>
<dbReference type="GO" id="GO:0003723">
    <property type="term" value="F:RNA binding"/>
    <property type="evidence" value="ECO:0007669"/>
    <property type="project" value="UniProtKB-KW"/>
</dbReference>
<comment type="catalytic activity">
    <reaction evidence="7">
        <text>ATP + H2O = ADP + phosphate + H(+)</text>
        <dbReference type="Rhea" id="RHEA:13065"/>
        <dbReference type="ChEBI" id="CHEBI:15377"/>
        <dbReference type="ChEBI" id="CHEBI:15378"/>
        <dbReference type="ChEBI" id="CHEBI:30616"/>
        <dbReference type="ChEBI" id="CHEBI:43474"/>
        <dbReference type="ChEBI" id="CHEBI:456216"/>
        <dbReference type="EC" id="3.6.4.13"/>
    </reaction>
</comment>
<protein>
    <recommendedName>
        <fullName evidence="1">RNA helicase</fullName>
        <ecNumber evidence="1">3.6.4.13</ecNumber>
    </recommendedName>
</protein>
<feature type="compositionally biased region" description="Basic and acidic residues" evidence="8">
    <location>
        <begin position="101"/>
        <end position="116"/>
    </location>
</feature>
<evidence type="ECO:0000256" key="6">
    <source>
        <dbReference type="ARBA" id="ARBA00022884"/>
    </source>
</evidence>
<evidence type="ECO:0000256" key="7">
    <source>
        <dbReference type="ARBA" id="ARBA00047984"/>
    </source>
</evidence>
<reference evidence="11 12" key="1">
    <citation type="submission" date="2019-12" db="EMBL/GenBank/DDBJ databases">
        <title>Draft genome sequence of the ascomycete Xylaria multiplex DSM 110363.</title>
        <authorList>
            <person name="Buettner E."/>
            <person name="Kellner H."/>
        </authorList>
    </citation>
    <scope>NUCLEOTIDE SEQUENCE [LARGE SCALE GENOMIC DNA]</scope>
    <source>
        <strain evidence="11 12">DSM 110363</strain>
    </source>
</reference>
<evidence type="ECO:0000256" key="5">
    <source>
        <dbReference type="ARBA" id="ARBA00022840"/>
    </source>
</evidence>
<dbReference type="GO" id="GO:0016787">
    <property type="term" value="F:hydrolase activity"/>
    <property type="evidence" value="ECO:0007669"/>
    <property type="project" value="UniProtKB-KW"/>
</dbReference>
<feature type="region of interest" description="Disordered" evidence="8">
    <location>
        <begin position="59"/>
        <end position="116"/>
    </location>
</feature>
<dbReference type="Pfam" id="PF00270">
    <property type="entry name" value="DEAD"/>
    <property type="match status" value="1"/>
</dbReference>
<feature type="domain" description="Helicase ATP-binding" evidence="9">
    <location>
        <begin position="198"/>
        <end position="408"/>
    </location>
</feature>
<keyword evidence="3" id="KW-0378">Hydrolase</keyword>
<evidence type="ECO:0000259" key="10">
    <source>
        <dbReference type="PROSITE" id="PS51194"/>
    </source>
</evidence>
<dbReference type="AlphaFoldDB" id="A0A7C8N8J1"/>
<dbReference type="OrthoDB" id="10256233at2759"/>
<accession>A0A7C8N8J1</accession>
<dbReference type="GO" id="GO:0003724">
    <property type="term" value="F:RNA helicase activity"/>
    <property type="evidence" value="ECO:0007669"/>
    <property type="project" value="UniProtKB-EC"/>
</dbReference>
<evidence type="ECO:0000256" key="8">
    <source>
        <dbReference type="SAM" id="MobiDB-lite"/>
    </source>
</evidence>
<sequence>MMSALTSRPICPSCLFTVTTRLLSQNARPSWTAQRLFSGRVKASPSHMVLSDRVARIPKQDIDSRDSKRPRRRSEGPFGGMNQTFARVREDAPRQSYRSPRHNDRAQNDRGRTDGRRIKAMKMQSSLASIPYGQRTRTKASIAELESFEQLNLLPTLKSAISDEVLRGLVDIKPTPIQRLAIPALLGQEIGRRRSTTEISSSGRQEFLLAAETGSGKTLAYLLPVIDALKKAELADPEIIAYREAFEKQMAAMKEPGYEGPREFEPHPTRARPRVLVLVPTAELVDQIGAIAKSLSHAAKFKASLFSANVSAKVIQRSMYFPRGIDLIVATPHLIASMADSDPNILSRISHLVIDEADSLFDRSFSPVTTSILDRTLPSLRQLILCSATIPKRLDSYLAKEFPSMIRITTPNLHAIPRRVQLGVIDVSKDPYRNNKNLACADAIWSIGKDAARHEGTVPDQIEIKRIMVFVNEREKTQEVAEYLISKGIDAVALHRDTEEQRQSEMLDSFTSSEPMTTKLADSSDPAPGRSRRSLPNTKVIVATDLASRGIDTLAVRHVILYDVPHTTIDFIHRLGRAGRMGRRGRGIVLVGKDDRRDIVAEVRESMYMGQALI</sequence>
<dbReference type="FunCoup" id="A0A7C8N8J1">
    <property type="interactions" value="93"/>
</dbReference>
<evidence type="ECO:0000256" key="3">
    <source>
        <dbReference type="ARBA" id="ARBA00022801"/>
    </source>
</evidence>
<dbReference type="SMART" id="SM00487">
    <property type="entry name" value="DEXDc"/>
    <property type="match status" value="1"/>
</dbReference>
<dbReference type="EC" id="3.6.4.13" evidence="1"/>
<dbReference type="EMBL" id="WUBL01000039">
    <property type="protein sequence ID" value="KAF2969237.1"/>
    <property type="molecule type" value="Genomic_DNA"/>
</dbReference>
<dbReference type="Pfam" id="PF00271">
    <property type="entry name" value="Helicase_C"/>
    <property type="match status" value="1"/>
</dbReference>
<feature type="region of interest" description="Disordered" evidence="8">
    <location>
        <begin position="498"/>
        <end position="536"/>
    </location>
</feature>
<keyword evidence="6" id="KW-0694">RNA-binding</keyword>
<keyword evidence="2" id="KW-0547">Nucleotide-binding</keyword>
<evidence type="ECO:0000259" key="9">
    <source>
        <dbReference type="PROSITE" id="PS51192"/>
    </source>
</evidence>
<keyword evidence="12" id="KW-1185">Reference proteome</keyword>
<dbReference type="CDD" id="cd18787">
    <property type="entry name" value="SF2_C_DEAD"/>
    <property type="match status" value="1"/>
</dbReference>
<keyword evidence="5" id="KW-0067">ATP-binding</keyword>
<feature type="compositionally biased region" description="Polar residues" evidence="8">
    <location>
        <begin position="506"/>
        <end position="516"/>
    </location>
</feature>
<dbReference type="InterPro" id="IPR014001">
    <property type="entry name" value="Helicase_ATP-bd"/>
</dbReference>
<dbReference type="PROSITE" id="PS51194">
    <property type="entry name" value="HELICASE_CTER"/>
    <property type="match status" value="1"/>
</dbReference>
<dbReference type="GO" id="GO:0005524">
    <property type="term" value="F:ATP binding"/>
    <property type="evidence" value="ECO:0007669"/>
    <property type="project" value="UniProtKB-KW"/>
</dbReference>
<dbReference type="InterPro" id="IPR011545">
    <property type="entry name" value="DEAD/DEAH_box_helicase_dom"/>
</dbReference>
<feature type="domain" description="Helicase C-terminal" evidence="10">
    <location>
        <begin position="457"/>
        <end position="614"/>
    </location>
</feature>
<evidence type="ECO:0000256" key="2">
    <source>
        <dbReference type="ARBA" id="ARBA00022741"/>
    </source>
</evidence>
<keyword evidence="4" id="KW-0347">Helicase</keyword>
<dbReference type="Proteomes" id="UP000481858">
    <property type="component" value="Unassembled WGS sequence"/>
</dbReference>
<name>A0A7C8N8J1_9PEZI</name>
<organism evidence="11 12">
    <name type="scientific">Xylaria multiplex</name>
    <dbReference type="NCBI Taxonomy" id="323545"/>
    <lineage>
        <taxon>Eukaryota</taxon>
        <taxon>Fungi</taxon>
        <taxon>Dikarya</taxon>
        <taxon>Ascomycota</taxon>
        <taxon>Pezizomycotina</taxon>
        <taxon>Sordariomycetes</taxon>
        <taxon>Xylariomycetidae</taxon>
        <taxon>Xylariales</taxon>
        <taxon>Xylariaceae</taxon>
        <taxon>Xylaria</taxon>
    </lineage>
</organism>
<evidence type="ECO:0000256" key="1">
    <source>
        <dbReference type="ARBA" id="ARBA00012552"/>
    </source>
</evidence>
<dbReference type="Gene3D" id="3.40.50.300">
    <property type="entry name" value="P-loop containing nucleotide triphosphate hydrolases"/>
    <property type="match status" value="2"/>
</dbReference>
<comment type="caution">
    <text evidence="11">The sequence shown here is derived from an EMBL/GenBank/DDBJ whole genome shotgun (WGS) entry which is preliminary data.</text>
</comment>
<dbReference type="InterPro" id="IPR027417">
    <property type="entry name" value="P-loop_NTPase"/>
</dbReference>
<proteinExistence type="predicted"/>